<dbReference type="RefSeq" id="WP_125244398.1">
    <property type="nucleotide sequence ID" value="NZ_RSED01000013.1"/>
</dbReference>
<organism evidence="4 5">
    <name type="scientific">Aquabacterium soli</name>
    <dbReference type="NCBI Taxonomy" id="2493092"/>
    <lineage>
        <taxon>Bacteria</taxon>
        <taxon>Pseudomonadati</taxon>
        <taxon>Pseudomonadota</taxon>
        <taxon>Betaproteobacteria</taxon>
        <taxon>Burkholderiales</taxon>
        <taxon>Aquabacterium</taxon>
    </lineage>
</organism>
<keyword evidence="5" id="KW-1185">Reference proteome</keyword>
<protein>
    <submittedName>
        <fullName evidence="4">Class I SAM-dependent methyltransferase</fullName>
    </submittedName>
</protein>
<dbReference type="GO" id="GO:0032259">
    <property type="term" value="P:methylation"/>
    <property type="evidence" value="ECO:0007669"/>
    <property type="project" value="UniProtKB-KW"/>
</dbReference>
<dbReference type="PANTHER" id="PTHR12049">
    <property type="entry name" value="PROTEIN ARGININE METHYLTRANSFERASE NDUFAF7, MITOCHONDRIAL"/>
    <property type="match status" value="1"/>
</dbReference>
<name>A0A3R8YLS0_9BURK</name>
<dbReference type="InterPro" id="IPR003788">
    <property type="entry name" value="NDUFAF7"/>
</dbReference>
<accession>A0A3R8YLS0</accession>
<gene>
    <name evidence="4" type="ORF">EIP75_16605</name>
</gene>
<sequence>MDRPDASSHSVVAAPFPHHPLARLIADEIRQRGGWMRFERYMELALYAPGLGYYSGGHRVIGKDPADGSDFVTAPELTPMFGHALARQIEQALDATGTDQVWEFGAGTGALAEQLLGELGDRIQRYTIVDLSGTLRERQHARLAASHPEQVRKVVWADSLPDELHGVIVGNEVLDAMPVHLLSWDGQAWQERGVALADAPAGTEGEPAFTWADRPVPEGVRPPTDRPDADFVPGTVTETHGQAEAFVATLAERMSRGAAFFLDYGFPESEYYLPQRSGGTLMCHQGHRSDPDPLVAVGHKDITTHVNFTGIALAGQEAGWEVLGYTSQARFLTNCGLLRPLAASPPRDAAEVKTRAALQMLLAEHEMGELFKVIGFVKGEWFDALGFSQGDRTHTL</sequence>
<dbReference type="InterPro" id="IPR029063">
    <property type="entry name" value="SAM-dependent_MTases_sf"/>
</dbReference>
<evidence type="ECO:0000256" key="1">
    <source>
        <dbReference type="ARBA" id="ARBA00022603"/>
    </source>
</evidence>
<dbReference type="SUPFAM" id="SSF53335">
    <property type="entry name" value="S-adenosyl-L-methionine-dependent methyltransferases"/>
    <property type="match status" value="1"/>
</dbReference>
<reference evidence="4 5" key="1">
    <citation type="submission" date="2018-12" db="EMBL/GenBank/DDBJ databases">
        <title>The whole draft genome of Aquabacterium sp. SJQ9.</title>
        <authorList>
            <person name="Sun L."/>
            <person name="Gao X."/>
            <person name="Chen W."/>
            <person name="Huang K."/>
        </authorList>
    </citation>
    <scope>NUCLEOTIDE SEQUENCE [LARGE SCALE GENOMIC DNA]</scope>
    <source>
        <strain evidence="4 5">SJQ9</strain>
    </source>
</reference>
<dbReference type="GO" id="GO:0035243">
    <property type="term" value="F:protein-arginine omega-N symmetric methyltransferase activity"/>
    <property type="evidence" value="ECO:0007669"/>
    <property type="project" value="TreeGrafter"/>
</dbReference>
<evidence type="ECO:0000313" key="5">
    <source>
        <dbReference type="Proteomes" id="UP000269265"/>
    </source>
</evidence>
<dbReference type="PANTHER" id="PTHR12049:SF7">
    <property type="entry name" value="PROTEIN ARGININE METHYLTRANSFERASE NDUFAF7, MITOCHONDRIAL"/>
    <property type="match status" value="1"/>
</dbReference>
<dbReference type="EMBL" id="RSED01000013">
    <property type="protein sequence ID" value="RRS03306.1"/>
    <property type="molecule type" value="Genomic_DNA"/>
</dbReference>
<dbReference type="OrthoDB" id="9794208at2"/>
<feature type="region of interest" description="Disordered" evidence="3">
    <location>
        <begin position="200"/>
        <end position="227"/>
    </location>
</feature>
<keyword evidence="2 4" id="KW-0808">Transferase</keyword>
<keyword evidence="1 4" id="KW-0489">Methyltransferase</keyword>
<dbReference type="InterPro" id="IPR038375">
    <property type="entry name" value="NDUFAF7_sf"/>
</dbReference>
<dbReference type="AlphaFoldDB" id="A0A3R8YLS0"/>
<dbReference type="Proteomes" id="UP000269265">
    <property type="component" value="Unassembled WGS sequence"/>
</dbReference>
<comment type="caution">
    <text evidence="4">The sequence shown here is derived from an EMBL/GenBank/DDBJ whole genome shotgun (WGS) entry which is preliminary data.</text>
</comment>
<dbReference type="Pfam" id="PF02636">
    <property type="entry name" value="Methyltransf_28"/>
    <property type="match status" value="1"/>
</dbReference>
<evidence type="ECO:0000256" key="3">
    <source>
        <dbReference type="SAM" id="MobiDB-lite"/>
    </source>
</evidence>
<evidence type="ECO:0000313" key="4">
    <source>
        <dbReference type="EMBL" id="RRS03306.1"/>
    </source>
</evidence>
<proteinExistence type="predicted"/>
<evidence type="ECO:0000256" key="2">
    <source>
        <dbReference type="ARBA" id="ARBA00022679"/>
    </source>
</evidence>
<dbReference type="Gene3D" id="3.40.50.12710">
    <property type="match status" value="1"/>
</dbReference>